<accession>A0A4Z2D8N7</accession>
<proteinExistence type="predicted"/>
<feature type="region of interest" description="Disordered" evidence="1">
    <location>
        <begin position="26"/>
        <end position="53"/>
    </location>
</feature>
<evidence type="ECO:0000256" key="1">
    <source>
        <dbReference type="SAM" id="MobiDB-lite"/>
    </source>
</evidence>
<dbReference type="AlphaFoldDB" id="A0A4Z2D8N7"/>
<name>A0A4Z2D8N7_SCHJA</name>
<gene>
    <name evidence="3" type="ORF">EWB00_003686</name>
</gene>
<feature type="chain" id="PRO_5021236458" evidence="2">
    <location>
        <begin position="24"/>
        <end position="156"/>
    </location>
</feature>
<feature type="compositionally biased region" description="Polar residues" evidence="1">
    <location>
        <begin position="26"/>
        <end position="48"/>
    </location>
</feature>
<protein>
    <submittedName>
        <fullName evidence="3">Uncharacterized protein</fullName>
    </submittedName>
</protein>
<dbReference type="EMBL" id="SKCS01000222">
    <property type="protein sequence ID" value="TNN12520.1"/>
    <property type="molecule type" value="Genomic_DNA"/>
</dbReference>
<evidence type="ECO:0000313" key="4">
    <source>
        <dbReference type="Proteomes" id="UP000311919"/>
    </source>
</evidence>
<dbReference type="Proteomes" id="UP000311919">
    <property type="component" value="Unassembled WGS sequence"/>
</dbReference>
<evidence type="ECO:0000313" key="3">
    <source>
        <dbReference type="EMBL" id="TNN12520.1"/>
    </source>
</evidence>
<evidence type="ECO:0000256" key="2">
    <source>
        <dbReference type="SAM" id="SignalP"/>
    </source>
</evidence>
<feature type="signal peptide" evidence="2">
    <location>
        <begin position="1"/>
        <end position="23"/>
    </location>
</feature>
<sequence length="156" mass="18142">MKIALALLFILQLHSIQLQLISGSKVSADSNSHSKGNNIETKNNGKSMSNKKHLENNRMLTKYEKKIRKEFNQNLKRIETMVKNMTDVLTTMTKLIKDVPRKNLTIEIIELFENKLPLLNYIRDRLETAWNETHTLERSLNPLIEINNQLQNVKST</sequence>
<keyword evidence="2" id="KW-0732">Signal</keyword>
<keyword evidence="4" id="KW-1185">Reference proteome</keyword>
<organism evidence="3 4">
    <name type="scientific">Schistosoma japonicum</name>
    <name type="common">Blood fluke</name>
    <dbReference type="NCBI Taxonomy" id="6182"/>
    <lineage>
        <taxon>Eukaryota</taxon>
        <taxon>Metazoa</taxon>
        <taxon>Spiralia</taxon>
        <taxon>Lophotrochozoa</taxon>
        <taxon>Platyhelminthes</taxon>
        <taxon>Trematoda</taxon>
        <taxon>Digenea</taxon>
        <taxon>Strigeidida</taxon>
        <taxon>Schistosomatoidea</taxon>
        <taxon>Schistosomatidae</taxon>
        <taxon>Schistosoma</taxon>
    </lineage>
</organism>
<reference evidence="3 4" key="1">
    <citation type="submission" date="2019-03" db="EMBL/GenBank/DDBJ databases">
        <title>An improved genome assembly of the fluke Schistosoma japonicum.</title>
        <authorList>
            <person name="Hu W."/>
            <person name="Luo F."/>
            <person name="Yin M."/>
            <person name="Mo X."/>
            <person name="Sun C."/>
            <person name="Wu Q."/>
            <person name="Zhu B."/>
            <person name="Xiang M."/>
            <person name="Wang J."/>
            <person name="Wang Y."/>
            <person name="Zhang T."/>
            <person name="Xu B."/>
            <person name="Zheng H."/>
            <person name="Feng Z."/>
        </authorList>
    </citation>
    <scope>NUCLEOTIDE SEQUENCE [LARGE SCALE GENOMIC DNA]</scope>
    <source>
        <strain evidence="3">HuSjv2</strain>
        <tissue evidence="3">Worms</tissue>
    </source>
</reference>
<comment type="caution">
    <text evidence="3">The sequence shown here is derived from an EMBL/GenBank/DDBJ whole genome shotgun (WGS) entry which is preliminary data.</text>
</comment>